<comment type="caution">
    <text evidence="2">The sequence shown here is derived from an EMBL/GenBank/DDBJ whole genome shotgun (WGS) entry which is preliminary data.</text>
</comment>
<organism evidence="2 3">
    <name type="scientific">Paramuricea clavata</name>
    <name type="common">Red gorgonian</name>
    <name type="synonym">Violescent sea-whip</name>
    <dbReference type="NCBI Taxonomy" id="317549"/>
    <lineage>
        <taxon>Eukaryota</taxon>
        <taxon>Metazoa</taxon>
        <taxon>Cnidaria</taxon>
        <taxon>Anthozoa</taxon>
        <taxon>Octocorallia</taxon>
        <taxon>Malacalcyonacea</taxon>
        <taxon>Plexauridae</taxon>
        <taxon>Paramuricea</taxon>
    </lineage>
</organism>
<dbReference type="AlphaFoldDB" id="A0A7D9JN69"/>
<dbReference type="Proteomes" id="UP001152795">
    <property type="component" value="Unassembled WGS sequence"/>
</dbReference>
<evidence type="ECO:0000313" key="2">
    <source>
        <dbReference type="EMBL" id="CAB4033086.1"/>
    </source>
</evidence>
<sequence length="139" mass="16031">MPLTRSSNSGKANEKPRDCEDLTNEFASKSSQPINVDQSVNEIEEAEDDLWDKQRRKDTVSEPKIADNQSNLGTYLSYAENTVFKRFLDIDDQIRNLKAKFLDKVDVLSNDFNDFKQSLMTEDSKRYTNALENENGRLK</sequence>
<evidence type="ECO:0000313" key="3">
    <source>
        <dbReference type="Proteomes" id="UP001152795"/>
    </source>
</evidence>
<feature type="compositionally biased region" description="Basic and acidic residues" evidence="1">
    <location>
        <begin position="51"/>
        <end position="65"/>
    </location>
</feature>
<reference evidence="2" key="1">
    <citation type="submission" date="2020-04" db="EMBL/GenBank/DDBJ databases">
        <authorList>
            <person name="Alioto T."/>
            <person name="Alioto T."/>
            <person name="Gomez Garrido J."/>
        </authorList>
    </citation>
    <scope>NUCLEOTIDE SEQUENCE</scope>
    <source>
        <strain evidence="2">A484AB</strain>
    </source>
</reference>
<protein>
    <submittedName>
        <fullName evidence="2">Uncharacterized protein</fullName>
    </submittedName>
</protein>
<feature type="compositionally biased region" description="Polar residues" evidence="1">
    <location>
        <begin position="25"/>
        <end position="36"/>
    </location>
</feature>
<keyword evidence="3" id="KW-1185">Reference proteome</keyword>
<dbReference type="EMBL" id="CACRXK020018940">
    <property type="protein sequence ID" value="CAB4033086.1"/>
    <property type="molecule type" value="Genomic_DNA"/>
</dbReference>
<feature type="region of interest" description="Disordered" evidence="1">
    <location>
        <begin position="46"/>
        <end position="65"/>
    </location>
</feature>
<evidence type="ECO:0000256" key="1">
    <source>
        <dbReference type="SAM" id="MobiDB-lite"/>
    </source>
</evidence>
<gene>
    <name evidence="2" type="ORF">PACLA_8A065609</name>
</gene>
<proteinExistence type="predicted"/>
<name>A0A7D9JN69_PARCT</name>
<feature type="compositionally biased region" description="Polar residues" evidence="1">
    <location>
        <begin position="1"/>
        <end position="11"/>
    </location>
</feature>
<feature type="region of interest" description="Disordered" evidence="1">
    <location>
        <begin position="1"/>
        <end position="36"/>
    </location>
</feature>
<accession>A0A7D9JN69</accession>